<proteinExistence type="predicted"/>
<dbReference type="EMBL" id="CAAKMV010000011">
    <property type="protein sequence ID" value="VIO51928.1"/>
    <property type="molecule type" value="Genomic_DNA"/>
</dbReference>
<organism evidence="2">
    <name type="scientific">Gibberella zeae</name>
    <name type="common">Wheat head blight fungus</name>
    <name type="synonym">Fusarium graminearum</name>
    <dbReference type="NCBI Taxonomy" id="5518"/>
    <lineage>
        <taxon>Eukaryota</taxon>
        <taxon>Fungi</taxon>
        <taxon>Dikarya</taxon>
        <taxon>Ascomycota</taxon>
        <taxon>Pezizomycotina</taxon>
        <taxon>Sordariomycetes</taxon>
        <taxon>Hypocreomycetidae</taxon>
        <taxon>Hypocreales</taxon>
        <taxon>Nectriaceae</taxon>
        <taxon>Fusarium</taxon>
    </lineage>
</organism>
<reference evidence="2" key="1">
    <citation type="submission" date="2019-04" db="EMBL/GenBank/DDBJ databases">
        <authorList>
            <person name="Melise S."/>
            <person name="Noan J."/>
            <person name="Okalmin O."/>
        </authorList>
    </citation>
    <scope>NUCLEOTIDE SEQUENCE</scope>
    <source>
        <strain evidence="2">FN9</strain>
    </source>
</reference>
<dbReference type="EMBL" id="CAJPIJ010000104">
    <property type="protein sequence ID" value="CAG1976433.1"/>
    <property type="molecule type" value="Genomic_DNA"/>
</dbReference>
<dbReference type="Proteomes" id="UP000746612">
    <property type="component" value="Unassembled WGS sequence"/>
</dbReference>
<accession>A0A4E9D0C5</accession>
<name>A0A4E9D0C5_GIBZA</name>
<dbReference type="AlphaFoldDB" id="A0A4E9D0C5"/>
<sequence>MPQLDGPAAIVDLKHGSLLLTEEPPVAMWAQRRHLVDRTDLVFELGAQKRIPETYMTLRLSQPRLSKFTHFVDDQGRKLVK</sequence>
<evidence type="ECO:0000313" key="1">
    <source>
        <dbReference type="EMBL" id="CAG1976433.1"/>
    </source>
</evidence>
<reference evidence="1" key="2">
    <citation type="submission" date="2021-03" db="EMBL/GenBank/DDBJ databases">
        <authorList>
            <person name="Alouane T."/>
            <person name="Langin T."/>
            <person name="Bonhomme L."/>
        </authorList>
    </citation>
    <scope>NUCLEOTIDE SEQUENCE</scope>
    <source>
        <strain evidence="1">MDC_Fg202</strain>
    </source>
</reference>
<protein>
    <submittedName>
        <fullName evidence="2">Uncharacterized protein</fullName>
    </submittedName>
</protein>
<evidence type="ECO:0000313" key="2">
    <source>
        <dbReference type="EMBL" id="VIO51928.1"/>
    </source>
</evidence>
<gene>
    <name evidence="2" type="ORF">FUG_LOCUS700</name>
    <name evidence="1" type="ORF">MDCFG202_LOCUS142822</name>
</gene>